<protein>
    <submittedName>
        <fullName evidence="1">Uncharacterized protein</fullName>
    </submittedName>
</protein>
<accession>T1DV64</accession>
<reference evidence="1 2" key="1">
    <citation type="journal article" date="2013" name="Genome Announc.">
        <title>Draft Genome Sequence of Helicobacter fennelliae Strain MRY12-0050, Isolated from a Bacteremia Patient.</title>
        <authorList>
            <person name="Rimbara E."/>
            <person name="Matsui M."/>
            <person name="Mori S."/>
            <person name="Suzuki S."/>
            <person name="Suzuki M."/>
            <person name="Kim H."/>
            <person name="Sekizuka T."/>
            <person name="Kuroda M."/>
            <person name="Shibayama K."/>
        </authorList>
    </citation>
    <scope>NUCLEOTIDE SEQUENCE [LARGE SCALE GENOMIC DNA]</scope>
    <source>
        <strain evidence="1 2">MRY12-0050</strain>
    </source>
</reference>
<name>T1DV64_9HELI</name>
<organism evidence="1 2">
    <name type="scientific">Helicobacter fennelliae MRY12-0050</name>
    <dbReference type="NCBI Taxonomy" id="1325130"/>
    <lineage>
        <taxon>Bacteria</taxon>
        <taxon>Pseudomonadati</taxon>
        <taxon>Campylobacterota</taxon>
        <taxon>Epsilonproteobacteria</taxon>
        <taxon>Campylobacterales</taxon>
        <taxon>Helicobacteraceae</taxon>
        <taxon>Helicobacter</taxon>
    </lineage>
</organism>
<dbReference type="EMBL" id="BASD01000005">
    <property type="protein sequence ID" value="GAD18458.1"/>
    <property type="molecule type" value="Genomic_DNA"/>
</dbReference>
<proteinExistence type="predicted"/>
<gene>
    <name evidence="1" type="ORF">HFN_2386</name>
</gene>
<comment type="caution">
    <text evidence="1">The sequence shown here is derived from an EMBL/GenBank/DDBJ whole genome shotgun (WGS) entry which is preliminary data.</text>
</comment>
<dbReference type="Proteomes" id="UP000018143">
    <property type="component" value="Unassembled WGS sequence"/>
</dbReference>
<dbReference type="STRING" id="1325130.HFN_2386"/>
<sequence>MQTNFLFVFIFTPYHISINPKPKSFDCFILIENLWNTFD</sequence>
<keyword evidence="2" id="KW-1185">Reference proteome</keyword>
<evidence type="ECO:0000313" key="2">
    <source>
        <dbReference type="Proteomes" id="UP000018143"/>
    </source>
</evidence>
<evidence type="ECO:0000313" key="1">
    <source>
        <dbReference type="EMBL" id="GAD18458.1"/>
    </source>
</evidence>
<dbReference type="AlphaFoldDB" id="T1DV64"/>